<dbReference type="EMBL" id="FOKK01000002">
    <property type="protein sequence ID" value="SFA88474.1"/>
    <property type="molecule type" value="Genomic_DNA"/>
</dbReference>
<dbReference type="RefSeq" id="WP_217647289.1">
    <property type="nucleotide sequence ID" value="NZ_FOKK01000002.1"/>
</dbReference>
<proteinExistence type="predicted"/>
<reference evidence="1 2" key="1">
    <citation type="submission" date="2016-10" db="EMBL/GenBank/DDBJ databases">
        <authorList>
            <person name="de Groot N.N."/>
        </authorList>
    </citation>
    <scope>NUCLEOTIDE SEQUENCE [LARGE SCALE GENOMIC DNA]</scope>
    <source>
        <strain evidence="1 2">DSM 23399</strain>
    </source>
</reference>
<dbReference type="STRING" id="237018.SAMN04489723_102161"/>
<gene>
    <name evidence="1" type="ORF">SAMN04489723_102161</name>
</gene>
<dbReference type="Pfam" id="PF13711">
    <property type="entry name" value="DUF4160"/>
    <property type="match status" value="1"/>
</dbReference>
<accession>A0A1I0WIT7</accession>
<name>A0A1I0WIT7_9BACT</name>
<evidence type="ECO:0000313" key="1">
    <source>
        <dbReference type="EMBL" id="SFA88474.1"/>
    </source>
</evidence>
<protein>
    <recommendedName>
        <fullName evidence="3">DUF4160 domain-containing protein</fullName>
    </recommendedName>
</protein>
<keyword evidence="2" id="KW-1185">Reference proteome</keyword>
<evidence type="ECO:0008006" key="3">
    <source>
        <dbReference type="Google" id="ProtNLM"/>
    </source>
</evidence>
<sequence length="93" mass="11176">MKFKLELLNKIMPTVLYISGWRLFFYSNEGAEPIHIHAQKGDMECKFWVFVEKVDIKEAFSYNLSTTGRKEIRKLIFKNFDLIIDSWNTYFNK</sequence>
<dbReference type="AlphaFoldDB" id="A0A1I0WIT7"/>
<dbReference type="Proteomes" id="UP000198790">
    <property type="component" value="Unassembled WGS sequence"/>
</dbReference>
<organism evidence="1 2">
    <name type="scientific">Algoriphagus aquimarinus</name>
    <dbReference type="NCBI Taxonomy" id="237018"/>
    <lineage>
        <taxon>Bacteria</taxon>
        <taxon>Pseudomonadati</taxon>
        <taxon>Bacteroidota</taxon>
        <taxon>Cytophagia</taxon>
        <taxon>Cytophagales</taxon>
        <taxon>Cyclobacteriaceae</taxon>
        <taxon>Algoriphagus</taxon>
    </lineage>
</organism>
<evidence type="ECO:0000313" key="2">
    <source>
        <dbReference type="Proteomes" id="UP000198790"/>
    </source>
</evidence>
<dbReference type="InterPro" id="IPR025427">
    <property type="entry name" value="DUF4160"/>
</dbReference>